<evidence type="ECO:0000256" key="1">
    <source>
        <dbReference type="ARBA" id="ARBA00004167"/>
    </source>
</evidence>
<organism evidence="7 8">
    <name type="scientific">Cerrena zonata</name>
    <dbReference type="NCBI Taxonomy" id="2478898"/>
    <lineage>
        <taxon>Eukaryota</taxon>
        <taxon>Fungi</taxon>
        <taxon>Dikarya</taxon>
        <taxon>Basidiomycota</taxon>
        <taxon>Agaricomycotina</taxon>
        <taxon>Agaricomycetes</taxon>
        <taxon>Polyporales</taxon>
        <taxon>Cerrenaceae</taxon>
        <taxon>Cerrena</taxon>
    </lineage>
</organism>
<dbReference type="PANTHER" id="PTHR15549:SF6">
    <property type="entry name" value="MID2 DOMAIN-CONTAINING PROTEIN"/>
    <property type="match status" value="1"/>
</dbReference>
<name>A0AAW0GBG8_9APHY</name>
<feature type="compositionally biased region" description="Polar residues" evidence="5">
    <location>
        <begin position="312"/>
        <end position="334"/>
    </location>
</feature>
<sequence>MHPSDKVPAKSLAPSCLPAPTPNMQRASVFAGIVALAALVPRLAAQGTNATCLTGFEWMTNSRGQSPCLVAAYLNTPCIDDPADAFVFALPDGFHYRTPVPATATACQCSSVFYSTLQACAVCQGDPSVPWSTWNMNCTAAIYEQVYPHDIPTGTSVPAWAYLDVTHADNFNSTAAKALADQNPPESTAPGGASATASGTATGSSPSSSSSAAPKSGGGSNAGAIAGGVVGGVVGLALLAGVAFWFFRKRNAKNRFAPSSQFEQPVTPFTDEKPTGYASPPPHQQPLISPTYAPQPVSTPPPATSRVYDPNDPTTFPSASPDTSLSPTAYTGNLQPTQYPYPQAPQSNWVPTPGRYSGAPEL</sequence>
<feature type="region of interest" description="Disordered" evidence="5">
    <location>
        <begin position="180"/>
        <end position="219"/>
    </location>
</feature>
<evidence type="ECO:0000256" key="4">
    <source>
        <dbReference type="ARBA" id="ARBA00023136"/>
    </source>
</evidence>
<keyword evidence="4 6" id="KW-0472">Membrane</keyword>
<dbReference type="InterPro" id="IPR051694">
    <property type="entry name" value="Immunoregulatory_rcpt-like"/>
</dbReference>
<feature type="transmembrane region" description="Helical" evidence="6">
    <location>
        <begin position="224"/>
        <end position="247"/>
    </location>
</feature>
<keyword evidence="2 6" id="KW-0812">Transmembrane</keyword>
<comment type="caution">
    <text evidence="7">The sequence shown here is derived from an EMBL/GenBank/DDBJ whole genome shotgun (WGS) entry which is preliminary data.</text>
</comment>
<evidence type="ECO:0000256" key="2">
    <source>
        <dbReference type="ARBA" id="ARBA00022692"/>
    </source>
</evidence>
<dbReference type="EMBL" id="JASBNA010000006">
    <property type="protein sequence ID" value="KAK7690893.1"/>
    <property type="molecule type" value="Genomic_DNA"/>
</dbReference>
<dbReference type="Proteomes" id="UP001385951">
    <property type="component" value="Unassembled WGS sequence"/>
</dbReference>
<dbReference type="PANTHER" id="PTHR15549">
    <property type="entry name" value="PAIRED IMMUNOGLOBULIN-LIKE TYPE 2 RECEPTOR"/>
    <property type="match status" value="1"/>
</dbReference>
<dbReference type="GO" id="GO:0016020">
    <property type="term" value="C:membrane"/>
    <property type="evidence" value="ECO:0007669"/>
    <property type="project" value="UniProtKB-SubCell"/>
</dbReference>
<reference evidence="7 8" key="1">
    <citation type="submission" date="2022-09" db="EMBL/GenBank/DDBJ databases">
        <authorList>
            <person name="Palmer J.M."/>
        </authorList>
    </citation>
    <scope>NUCLEOTIDE SEQUENCE [LARGE SCALE GENOMIC DNA]</scope>
    <source>
        <strain evidence="7 8">DSM 7382</strain>
    </source>
</reference>
<evidence type="ECO:0008006" key="9">
    <source>
        <dbReference type="Google" id="ProtNLM"/>
    </source>
</evidence>
<evidence type="ECO:0000313" key="7">
    <source>
        <dbReference type="EMBL" id="KAK7690893.1"/>
    </source>
</evidence>
<keyword evidence="8" id="KW-1185">Reference proteome</keyword>
<evidence type="ECO:0000313" key="8">
    <source>
        <dbReference type="Proteomes" id="UP001385951"/>
    </source>
</evidence>
<evidence type="ECO:0000256" key="3">
    <source>
        <dbReference type="ARBA" id="ARBA00022989"/>
    </source>
</evidence>
<comment type="subcellular location">
    <subcellularLocation>
        <location evidence="1">Membrane</location>
        <topology evidence="1">Single-pass membrane protein</topology>
    </subcellularLocation>
</comment>
<accession>A0AAW0GBG8</accession>
<feature type="compositionally biased region" description="Low complexity" evidence="5">
    <location>
        <begin position="188"/>
        <end position="215"/>
    </location>
</feature>
<dbReference type="GO" id="GO:0071944">
    <property type="term" value="C:cell periphery"/>
    <property type="evidence" value="ECO:0007669"/>
    <property type="project" value="UniProtKB-ARBA"/>
</dbReference>
<evidence type="ECO:0000256" key="5">
    <source>
        <dbReference type="SAM" id="MobiDB-lite"/>
    </source>
</evidence>
<proteinExistence type="predicted"/>
<feature type="region of interest" description="Disordered" evidence="5">
    <location>
        <begin position="259"/>
        <end position="362"/>
    </location>
</feature>
<dbReference type="AlphaFoldDB" id="A0AAW0GBG8"/>
<feature type="compositionally biased region" description="Low complexity" evidence="5">
    <location>
        <begin position="335"/>
        <end position="346"/>
    </location>
</feature>
<dbReference type="Gene3D" id="1.20.5.510">
    <property type="entry name" value="Single helix bin"/>
    <property type="match status" value="1"/>
</dbReference>
<evidence type="ECO:0000256" key="6">
    <source>
        <dbReference type="SAM" id="Phobius"/>
    </source>
</evidence>
<keyword evidence="3 6" id="KW-1133">Transmembrane helix</keyword>
<protein>
    <recommendedName>
        <fullName evidence="9">Transmembrane protein</fullName>
    </recommendedName>
</protein>
<gene>
    <name evidence="7" type="ORF">QCA50_005995</name>
</gene>